<name>A0A0E9VG71_ANGAN</name>
<sequence>MYTVLFWCPSVYLPHFSASYLS</sequence>
<reference evidence="1" key="1">
    <citation type="submission" date="2014-11" db="EMBL/GenBank/DDBJ databases">
        <authorList>
            <person name="Amaro Gonzalez C."/>
        </authorList>
    </citation>
    <scope>NUCLEOTIDE SEQUENCE</scope>
</reference>
<proteinExistence type="predicted"/>
<protein>
    <submittedName>
        <fullName evidence="1">Uncharacterized protein</fullName>
    </submittedName>
</protein>
<organism evidence="1">
    <name type="scientific">Anguilla anguilla</name>
    <name type="common">European freshwater eel</name>
    <name type="synonym">Muraena anguilla</name>
    <dbReference type="NCBI Taxonomy" id="7936"/>
    <lineage>
        <taxon>Eukaryota</taxon>
        <taxon>Metazoa</taxon>
        <taxon>Chordata</taxon>
        <taxon>Craniata</taxon>
        <taxon>Vertebrata</taxon>
        <taxon>Euteleostomi</taxon>
        <taxon>Actinopterygii</taxon>
        <taxon>Neopterygii</taxon>
        <taxon>Teleostei</taxon>
        <taxon>Anguilliformes</taxon>
        <taxon>Anguillidae</taxon>
        <taxon>Anguilla</taxon>
    </lineage>
</organism>
<accession>A0A0E9VG71</accession>
<dbReference type="EMBL" id="GBXM01031448">
    <property type="protein sequence ID" value="JAH77129.1"/>
    <property type="molecule type" value="Transcribed_RNA"/>
</dbReference>
<reference evidence="1" key="2">
    <citation type="journal article" date="2015" name="Fish Shellfish Immunol.">
        <title>Early steps in the European eel (Anguilla anguilla)-Vibrio vulnificus interaction in the gills: Role of the RtxA13 toxin.</title>
        <authorList>
            <person name="Callol A."/>
            <person name="Pajuelo D."/>
            <person name="Ebbesson L."/>
            <person name="Teles M."/>
            <person name="MacKenzie S."/>
            <person name="Amaro C."/>
        </authorList>
    </citation>
    <scope>NUCLEOTIDE SEQUENCE</scope>
</reference>
<dbReference type="AlphaFoldDB" id="A0A0E9VG71"/>
<evidence type="ECO:0000313" key="1">
    <source>
        <dbReference type="EMBL" id="JAH77129.1"/>
    </source>
</evidence>